<keyword evidence="1" id="KW-0862">Zinc</keyword>
<organism evidence="3 4">
    <name type="scientific">Streptococcus ovuberis</name>
    <dbReference type="NCBI Taxonomy" id="1936207"/>
    <lineage>
        <taxon>Bacteria</taxon>
        <taxon>Bacillati</taxon>
        <taxon>Bacillota</taxon>
        <taxon>Bacilli</taxon>
        <taxon>Lactobacillales</taxon>
        <taxon>Streptococcaceae</taxon>
        <taxon>Streptococcus</taxon>
    </lineage>
</organism>
<dbReference type="Proteomes" id="UP000522720">
    <property type="component" value="Unassembled WGS sequence"/>
</dbReference>
<dbReference type="SUPFAM" id="SSF158745">
    <property type="entry name" value="LanC-like"/>
    <property type="match status" value="1"/>
</dbReference>
<dbReference type="InterPro" id="IPR017146">
    <property type="entry name" value="Lanti_2_LanM"/>
</dbReference>
<dbReference type="SMART" id="SM01260">
    <property type="entry name" value="LANC_like"/>
    <property type="match status" value="1"/>
</dbReference>
<evidence type="ECO:0000313" key="4">
    <source>
        <dbReference type="Proteomes" id="UP000522720"/>
    </source>
</evidence>
<dbReference type="Pfam" id="PF05147">
    <property type="entry name" value="LANC_like"/>
    <property type="match status" value="1"/>
</dbReference>
<dbReference type="PANTHER" id="PTHR12736:SF7">
    <property type="entry name" value="LANC-LIKE PROTEIN 3"/>
    <property type="match status" value="1"/>
</dbReference>
<dbReference type="PRINTS" id="PR01950">
    <property type="entry name" value="LANCSUPER"/>
</dbReference>
<sequence>MTIMKKHSELFNGYMKVFIKKYVPDIHNSFYQNIYNLILDLQMNLLIFICNRKRLLGELAGDTPEKRYQYFNEVLCLRGDILREIEEEFPEIIYRTVTQINKYIKLQEDVRNKFNEDFNLLKSQNFISTDDCNVNESDLTINISGDIHNGKGVCIVAYKEDKVVYKNKSINSNKFINQFLNLVNSSMTEEVVLIPNFLERDGYYWEEYICYKEIKNINEGNEFYINMGRLLCIAYALNISDLHFENLIAFGEIPVLVDVETIWSIGAYPISAKEDSTRILVEKNYDSILNTGLLPISSLNKSFGGDTSGILGGKFRGEVRDIVNLYRDDIHIERRKIEKETFDHLPFIKTKEGNIYLKASEYLESIFLGFDEIGQILITKRSEFIDLIRSYEDEINVRILFRNTKEYGIIKSLLLSPIYSKKEDILFGKMSKKLDFFSHEQLSLSEEKQLLNLDIPYFSVKATDSWVTVDGKKIWELPKTPIQKVLDKFLKLNDESLNEQKSLIKFSIQASQLLFSNQLKQDFSLFSNYSVNNEIVEEGVEALVRDILNKKVVSEFDESVNWLNLTVGDFDDLELEPMNYSIYNGISGVALSLIECYDLLKDEHLKIQVKETIVRIYNTLKNAYNSYEENYSLYLGKLGMLLTMRSIENFLNITHTLKFTKEVKEICNLLCQHNYTDLLDGIAGAVDFIFCNPELIKETKPELLQMKDILLNTVRHNDEGSTFWDKSDRPNVSLAHGNLGIEIALLELYVIFRDSRIKKVFSKAIAFDISRKLNQGWLDIRNNSHSANWCHGSTGVLISRLKFLRIHQHSSCLSESECNTFIEDIKHAIYDIKNIGIDMTNFTLCHGTSGNLLALSYYIEEDISIDLNNDINQAFLLNKFCKLNSFGLELGWMCGHGTNYESLGLFTGIAGIIMANSKYIKSATISNSNLIGI</sequence>
<keyword evidence="1" id="KW-0479">Metal-binding</keyword>
<dbReference type="PANTHER" id="PTHR12736">
    <property type="entry name" value="LANC-LIKE PROTEIN"/>
    <property type="match status" value="1"/>
</dbReference>
<evidence type="ECO:0000259" key="2">
    <source>
        <dbReference type="Pfam" id="PF13575"/>
    </source>
</evidence>
<feature type="domain" description="Lantibiotic biosynthesis protein dehydration" evidence="2">
    <location>
        <begin position="89"/>
        <end position="460"/>
    </location>
</feature>
<dbReference type="PIRSF" id="PIRSF037228">
    <property type="entry name" value="Lant_mod_RumM"/>
    <property type="match status" value="1"/>
</dbReference>
<dbReference type="EMBL" id="JAAXPR010000012">
    <property type="protein sequence ID" value="NKZ20633.1"/>
    <property type="molecule type" value="Genomic_DNA"/>
</dbReference>
<protein>
    <submittedName>
        <fullName evidence="3">Type 2 lantipeptide synthetase LanM</fullName>
    </submittedName>
</protein>
<dbReference type="Gene3D" id="1.50.10.20">
    <property type="match status" value="1"/>
</dbReference>
<dbReference type="InterPro" id="IPR007822">
    <property type="entry name" value="LANC-like"/>
</dbReference>
<dbReference type="GO" id="GO:0005886">
    <property type="term" value="C:plasma membrane"/>
    <property type="evidence" value="ECO:0007669"/>
    <property type="project" value="TreeGrafter"/>
</dbReference>
<keyword evidence="4" id="KW-1185">Reference proteome</keyword>
<gene>
    <name evidence="3" type="primary">lanM</name>
    <name evidence="3" type="ORF">HF992_07255</name>
</gene>
<feature type="binding site" evidence="1">
    <location>
        <position position="846"/>
    </location>
    <ligand>
        <name>Zn(2+)</name>
        <dbReference type="ChEBI" id="CHEBI:29105"/>
    </ligand>
</feature>
<dbReference type="GO" id="GO:0031179">
    <property type="term" value="P:peptide modification"/>
    <property type="evidence" value="ECO:0007669"/>
    <property type="project" value="InterPro"/>
</dbReference>
<name>A0A7X6MZG1_9STRE</name>
<dbReference type="GO" id="GO:0046872">
    <property type="term" value="F:metal ion binding"/>
    <property type="evidence" value="ECO:0007669"/>
    <property type="project" value="UniProtKB-KW"/>
</dbReference>
<feature type="binding site" evidence="1">
    <location>
        <position position="790"/>
    </location>
    <ligand>
        <name>Zn(2+)</name>
        <dbReference type="ChEBI" id="CHEBI:29105"/>
    </ligand>
</feature>
<proteinExistence type="predicted"/>
<dbReference type="AlphaFoldDB" id="A0A7X6MZG1"/>
<dbReference type="Pfam" id="PF13575">
    <property type="entry name" value="DUF4135"/>
    <property type="match status" value="1"/>
</dbReference>
<reference evidence="3 4" key="1">
    <citation type="submission" date="2020-04" db="EMBL/GenBank/DDBJ databases">
        <title>MicrobeNet Type strains.</title>
        <authorList>
            <person name="Nicholson A.C."/>
        </authorList>
    </citation>
    <scope>NUCLEOTIDE SEQUENCE [LARGE SCALE GENOMIC DNA]</scope>
    <source>
        <strain evidence="3 4">CCUG 69612</strain>
    </source>
</reference>
<dbReference type="RefSeq" id="WP_168549383.1">
    <property type="nucleotide sequence ID" value="NZ_JAAXPR010000012.1"/>
</dbReference>
<evidence type="ECO:0000256" key="1">
    <source>
        <dbReference type="PIRSR" id="PIRSR607822-1"/>
    </source>
</evidence>
<dbReference type="CDD" id="cd04792">
    <property type="entry name" value="LanM-like"/>
    <property type="match status" value="1"/>
</dbReference>
<comment type="caution">
    <text evidence="3">The sequence shown here is derived from an EMBL/GenBank/DDBJ whole genome shotgun (WGS) entry which is preliminary data.</text>
</comment>
<feature type="binding site" evidence="1">
    <location>
        <position position="845"/>
    </location>
    <ligand>
        <name>Zn(2+)</name>
        <dbReference type="ChEBI" id="CHEBI:29105"/>
    </ligand>
</feature>
<dbReference type="NCBIfam" id="TIGR03897">
    <property type="entry name" value="lanti_2_LanM"/>
    <property type="match status" value="1"/>
</dbReference>
<dbReference type="InterPro" id="IPR025410">
    <property type="entry name" value="Lant_dehyd"/>
</dbReference>
<accession>A0A7X6MZG1</accession>
<evidence type="ECO:0000313" key="3">
    <source>
        <dbReference type="EMBL" id="NKZ20633.1"/>
    </source>
</evidence>